<sequence>MLQKTVFVITYGRSGSTLLQNMINALPGHILRGENNNVLSGLAACWNGLQQFSPEQICRMKIAGPLPSGPHQPWFGYEGIDPDLFGRDLARTFVERVLRPEADTRVAGFKEIRWHQDPELFAPMLEFLRRFMPKARFIFNTRDHAQVCRSGWWKTMPEDVVRQELEMAEALYATWQAAHPECSLALHYNDYVASPEAWRPLFSFLDEPFNGALVEDILGHKLMHLKWKGAQKN</sequence>
<protein>
    <submittedName>
        <fullName evidence="1">Sulfotransferase</fullName>
    </submittedName>
</protein>
<dbReference type="InterPro" id="IPR027417">
    <property type="entry name" value="P-loop_NTPase"/>
</dbReference>
<dbReference type="RefSeq" id="WP_176855852.1">
    <property type="nucleotide sequence ID" value="NZ_JABCJD010000011.1"/>
</dbReference>
<proteinExistence type="predicted"/>
<dbReference type="Pfam" id="PF13469">
    <property type="entry name" value="Sulfotransfer_3"/>
    <property type="match status" value="1"/>
</dbReference>
<dbReference type="Proteomes" id="UP000523601">
    <property type="component" value="Unassembled WGS sequence"/>
</dbReference>
<name>A0ABX2PJ85_9RHOB</name>
<evidence type="ECO:0000313" key="1">
    <source>
        <dbReference type="EMBL" id="NVO29161.1"/>
    </source>
</evidence>
<gene>
    <name evidence="1" type="ORF">HJ526_17185</name>
</gene>
<comment type="caution">
    <text evidence="1">The sequence shown here is derived from an EMBL/GenBank/DDBJ whole genome shotgun (WGS) entry which is preliminary data.</text>
</comment>
<evidence type="ECO:0000313" key="2">
    <source>
        <dbReference type="Proteomes" id="UP000523601"/>
    </source>
</evidence>
<reference evidence="1 2" key="1">
    <citation type="submission" date="2020-04" db="EMBL/GenBank/DDBJ databases">
        <title>Donghicola sp., a member of the Rhodobacteraceae family isolated from mangrove forest in Thailand.</title>
        <authorList>
            <person name="Charoenyingcharoen P."/>
            <person name="Yukphan P."/>
        </authorList>
    </citation>
    <scope>NUCLEOTIDE SEQUENCE [LARGE SCALE GENOMIC DNA]</scope>
    <source>
        <strain evidence="1 2">C2-DW-16</strain>
    </source>
</reference>
<organism evidence="1 2">
    <name type="scientific">Donghicola mangrovi</name>
    <dbReference type="NCBI Taxonomy" id="2729614"/>
    <lineage>
        <taxon>Bacteria</taxon>
        <taxon>Pseudomonadati</taxon>
        <taxon>Pseudomonadota</taxon>
        <taxon>Alphaproteobacteria</taxon>
        <taxon>Rhodobacterales</taxon>
        <taxon>Roseobacteraceae</taxon>
        <taxon>Donghicola</taxon>
    </lineage>
</organism>
<keyword evidence="2" id="KW-1185">Reference proteome</keyword>
<dbReference type="EMBL" id="JABCJD010000011">
    <property type="protein sequence ID" value="NVO29161.1"/>
    <property type="molecule type" value="Genomic_DNA"/>
</dbReference>
<accession>A0ABX2PJ85</accession>
<dbReference type="Gene3D" id="3.40.50.300">
    <property type="entry name" value="P-loop containing nucleotide triphosphate hydrolases"/>
    <property type="match status" value="1"/>
</dbReference>
<dbReference type="SUPFAM" id="SSF52540">
    <property type="entry name" value="P-loop containing nucleoside triphosphate hydrolases"/>
    <property type="match status" value="1"/>
</dbReference>